<evidence type="ECO:0000256" key="2">
    <source>
        <dbReference type="ARBA" id="ARBA00004271"/>
    </source>
</evidence>
<proteinExistence type="inferred from homology"/>
<keyword evidence="10 12" id="KW-0186">Copper</keyword>
<evidence type="ECO:0000259" key="14">
    <source>
        <dbReference type="Pfam" id="PF07731"/>
    </source>
</evidence>
<dbReference type="InterPro" id="IPR017761">
    <property type="entry name" value="Laccase"/>
</dbReference>
<evidence type="ECO:0000256" key="12">
    <source>
        <dbReference type="RuleBase" id="RU361119"/>
    </source>
</evidence>
<feature type="domain" description="Plastocyanin-like" evidence="13">
    <location>
        <begin position="196"/>
        <end position="347"/>
    </location>
</feature>
<keyword evidence="9 12" id="KW-0560">Oxidoreductase</keyword>
<evidence type="ECO:0000256" key="3">
    <source>
        <dbReference type="ARBA" id="ARBA00010609"/>
    </source>
</evidence>
<dbReference type="Pfam" id="PF07732">
    <property type="entry name" value="Cu-oxidase_3"/>
    <property type="match status" value="1"/>
</dbReference>
<dbReference type="InterPro" id="IPR034289">
    <property type="entry name" value="CuRO_3_LCC"/>
</dbReference>
<dbReference type="PANTHER" id="PTHR11709">
    <property type="entry name" value="MULTI-COPPER OXIDASE"/>
    <property type="match status" value="1"/>
</dbReference>
<evidence type="ECO:0000256" key="11">
    <source>
        <dbReference type="ARBA" id="ARBA00023185"/>
    </source>
</evidence>
<dbReference type="InterPro" id="IPR045087">
    <property type="entry name" value="Cu-oxidase_fam"/>
</dbReference>
<evidence type="ECO:0000256" key="5">
    <source>
        <dbReference type="ARBA" id="ARBA00022523"/>
    </source>
</evidence>
<keyword evidence="11 12" id="KW-0439">Lignin degradation</keyword>
<dbReference type="InterPro" id="IPR011707">
    <property type="entry name" value="Cu-oxidase-like_N"/>
</dbReference>
<dbReference type="GO" id="GO:0052716">
    <property type="term" value="F:hydroquinone:oxygen oxidoreductase activity"/>
    <property type="evidence" value="ECO:0007669"/>
    <property type="project" value="UniProtKB-EC"/>
</dbReference>
<evidence type="ECO:0000256" key="8">
    <source>
        <dbReference type="ARBA" id="ARBA00022737"/>
    </source>
</evidence>
<evidence type="ECO:0000259" key="13">
    <source>
        <dbReference type="Pfam" id="PF00394"/>
    </source>
</evidence>
<evidence type="ECO:0000256" key="10">
    <source>
        <dbReference type="ARBA" id="ARBA00023008"/>
    </source>
</evidence>
<gene>
    <name evidence="16" type="ORF">C5167_022315</name>
</gene>
<name>A0A4Y7JKK5_PAPSO</name>
<dbReference type="CDD" id="cd13875">
    <property type="entry name" value="CuRO_2_LCC_plant"/>
    <property type="match status" value="1"/>
</dbReference>
<keyword evidence="7 12" id="KW-0479">Metal-binding</keyword>
<evidence type="ECO:0000256" key="4">
    <source>
        <dbReference type="ARBA" id="ARBA00012297"/>
    </source>
</evidence>
<keyword evidence="5 12" id="KW-0052">Apoplast</keyword>
<sequence>MSLVKAINLEDQRDSLWSSNCELDSPPLHLNNKLIIGITMAVMHGKPSLVICLHSCITFAAATASSSWKVGNLSVRRVCREQTIIAVNGSLPGPTLQVAEGDTLVIHVVNKSPYNVSIHWHGVFQLLTAWADGPGYATQCPIQPGNKYTYKFKVAKQEGTLWWHAHTSFMRATVYGALIIRPRAGRSYPFPTPYKEVPIMLGEWWNANVMDVERIGMAIGGVPNVSDAYSINGRLGDLSPCSKKHTYKLNVVKGKTYLLRLINAALNNQFFFKTADHKFTVVAIDASYTEPYHTDVVVLGPGQTTDVLLQTDQPIGDYYMAARPYVSAMLPAPFSPIATTGILRYRGGTTSISSASTPKMPILPAFNDTPSAHRFHTNLTGLKNGPFFVKVPRNVDVKMLITVGVGISTCQTPNACIANPFGPNILFSASMNNQSFQLPSSLSLLEAFVTGAKGVYTEDFPDQPPLKFNYATDNNQSLWMTLKNTKVKRLKFNSKVEIVFQNTNILSIESHVMHIHGFNFHVLAQGFGTYNQKSDKKNFNYVNPQERNTVAVPTGGWAVIRFRANNPGVWLMHCHMDLHMPMGPATAFLVEDGPYPWMKLPPPPKDLPRC</sequence>
<dbReference type="GO" id="GO:0048046">
    <property type="term" value="C:apoplast"/>
    <property type="evidence" value="ECO:0007669"/>
    <property type="project" value="UniProtKB-SubCell"/>
</dbReference>
<dbReference type="CDD" id="cd13849">
    <property type="entry name" value="CuRO_1_LCC_plant"/>
    <property type="match status" value="1"/>
</dbReference>
<comment type="similarity">
    <text evidence="3 12">Belongs to the multicopper oxidase family.</text>
</comment>
<dbReference type="AlphaFoldDB" id="A0A4Y7JKK5"/>
<dbReference type="Pfam" id="PF07731">
    <property type="entry name" value="Cu-oxidase_2"/>
    <property type="match status" value="1"/>
</dbReference>
<dbReference type="InterPro" id="IPR034285">
    <property type="entry name" value="CuRO_2_LCC"/>
</dbReference>
<dbReference type="Gramene" id="RZC60570">
    <property type="protein sequence ID" value="RZC60570"/>
    <property type="gene ID" value="C5167_022315"/>
</dbReference>
<evidence type="ECO:0000313" key="17">
    <source>
        <dbReference type="Proteomes" id="UP000316621"/>
    </source>
</evidence>
<keyword evidence="8 12" id="KW-0677">Repeat</keyword>
<dbReference type="InterPro" id="IPR011706">
    <property type="entry name" value="Cu-oxidase_C"/>
</dbReference>
<dbReference type="InterPro" id="IPR034288">
    <property type="entry name" value="CuRO_1_LCC"/>
</dbReference>
<comment type="subcellular location">
    <subcellularLocation>
        <location evidence="2 12">Secreted</location>
        <location evidence="2 12">Extracellular space</location>
        <location evidence="2 12">Apoplast</location>
    </subcellularLocation>
</comment>
<dbReference type="NCBIfam" id="TIGR03389">
    <property type="entry name" value="laccase"/>
    <property type="match status" value="1"/>
</dbReference>
<comment type="function">
    <text evidence="12">Lignin degradation and detoxification of lignin-derived products.</text>
</comment>
<dbReference type="InterPro" id="IPR008972">
    <property type="entry name" value="Cupredoxin"/>
</dbReference>
<dbReference type="GO" id="GO:0005507">
    <property type="term" value="F:copper ion binding"/>
    <property type="evidence" value="ECO:0007669"/>
    <property type="project" value="InterPro"/>
</dbReference>
<evidence type="ECO:0000259" key="15">
    <source>
        <dbReference type="Pfam" id="PF07732"/>
    </source>
</evidence>
<dbReference type="EMBL" id="CM010719">
    <property type="protein sequence ID" value="RZC60570.1"/>
    <property type="molecule type" value="Genomic_DNA"/>
</dbReference>
<evidence type="ECO:0000256" key="1">
    <source>
        <dbReference type="ARBA" id="ARBA00000349"/>
    </source>
</evidence>
<feature type="domain" description="Plastocyanin-like" evidence="14">
    <location>
        <begin position="460"/>
        <end position="592"/>
    </location>
</feature>
<dbReference type="Gene3D" id="2.60.40.420">
    <property type="entry name" value="Cupredoxins - blue copper proteins"/>
    <property type="match status" value="3"/>
</dbReference>
<evidence type="ECO:0000313" key="16">
    <source>
        <dbReference type="EMBL" id="RZC60570.1"/>
    </source>
</evidence>
<feature type="domain" description="Plastocyanin-like" evidence="15">
    <location>
        <begin position="74"/>
        <end position="184"/>
    </location>
</feature>
<dbReference type="GO" id="GO:0046274">
    <property type="term" value="P:lignin catabolic process"/>
    <property type="evidence" value="ECO:0007669"/>
    <property type="project" value="UniProtKB-KW"/>
</dbReference>
<dbReference type="Pfam" id="PF00394">
    <property type="entry name" value="Cu-oxidase"/>
    <property type="match status" value="1"/>
</dbReference>
<organism evidence="16 17">
    <name type="scientific">Papaver somniferum</name>
    <name type="common">Opium poppy</name>
    <dbReference type="NCBI Taxonomy" id="3469"/>
    <lineage>
        <taxon>Eukaryota</taxon>
        <taxon>Viridiplantae</taxon>
        <taxon>Streptophyta</taxon>
        <taxon>Embryophyta</taxon>
        <taxon>Tracheophyta</taxon>
        <taxon>Spermatophyta</taxon>
        <taxon>Magnoliopsida</taxon>
        <taxon>Ranunculales</taxon>
        <taxon>Papaveraceae</taxon>
        <taxon>Papaveroideae</taxon>
        <taxon>Papaver</taxon>
    </lineage>
</organism>
<reference evidence="16 17" key="1">
    <citation type="journal article" date="2018" name="Science">
        <title>The opium poppy genome and morphinan production.</title>
        <authorList>
            <person name="Guo L."/>
            <person name="Winzer T."/>
            <person name="Yang X."/>
            <person name="Li Y."/>
            <person name="Ning Z."/>
            <person name="He Z."/>
            <person name="Teodor R."/>
            <person name="Lu Y."/>
            <person name="Bowser T.A."/>
            <person name="Graham I.A."/>
            <person name="Ye K."/>
        </authorList>
    </citation>
    <scope>NUCLEOTIDE SEQUENCE [LARGE SCALE GENOMIC DNA]</scope>
    <source>
        <strain evidence="17">cv. HN1</strain>
        <tissue evidence="16">Leaves</tissue>
    </source>
</reference>
<dbReference type="CDD" id="cd13897">
    <property type="entry name" value="CuRO_3_LCC_plant"/>
    <property type="match status" value="1"/>
</dbReference>
<accession>A0A4Y7JKK5</accession>
<comment type="cofactor">
    <cofactor evidence="12">
        <name>Cu cation</name>
        <dbReference type="ChEBI" id="CHEBI:23378"/>
    </cofactor>
    <text evidence="12">Binds 4 Cu cations per monomer.</text>
</comment>
<evidence type="ECO:0000256" key="9">
    <source>
        <dbReference type="ARBA" id="ARBA00023002"/>
    </source>
</evidence>
<dbReference type="FunFam" id="2.60.40.420:FF:000049">
    <property type="entry name" value="Laccase"/>
    <property type="match status" value="1"/>
</dbReference>
<dbReference type="EC" id="1.10.3.2" evidence="4 12"/>
<keyword evidence="6 12" id="KW-0964">Secreted</keyword>
<comment type="catalytic activity">
    <reaction evidence="1 12">
        <text>4 hydroquinone + O2 = 4 benzosemiquinone + 2 H2O</text>
        <dbReference type="Rhea" id="RHEA:11276"/>
        <dbReference type="ChEBI" id="CHEBI:15377"/>
        <dbReference type="ChEBI" id="CHEBI:15379"/>
        <dbReference type="ChEBI" id="CHEBI:17594"/>
        <dbReference type="ChEBI" id="CHEBI:17977"/>
        <dbReference type="EC" id="1.10.3.2"/>
    </reaction>
</comment>
<dbReference type="Proteomes" id="UP000316621">
    <property type="component" value="Chromosome 5"/>
</dbReference>
<protein>
    <recommendedName>
        <fullName evidence="4 12">Laccase</fullName>
        <ecNumber evidence="4 12">1.10.3.2</ecNumber>
    </recommendedName>
    <alternativeName>
        <fullName evidence="12">Benzenediol:oxygen oxidoreductase</fullName>
    </alternativeName>
    <alternativeName>
        <fullName evidence="12">Diphenol oxidase</fullName>
    </alternativeName>
    <alternativeName>
        <fullName evidence="12">Urishiol oxidase</fullName>
    </alternativeName>
</protein>
<dbReference type="SUPFAM" id="SSF49503">
    <property type="entry name" value="Cupredoxins"/>
    <property type="match status" value="3"/>
</dbReference>
<keyword evidence="17" id="KW-1185">Reference proteome</keyword>
<dbReference type="InterPro" id="IPR001117">
    <property type="entry name" value="Cu-oxidase_2nd"/>
</dbReference>
<dbReference type="STRING" id="3469.A0A4Y7JKK5"/>
<evidence type="ECO:0000256" key="7">
    <source>
        <dbReference type="ARBA" id="ARBA00022723"/>
    </source>
</evidence>
<dbReference type="OMA" id="YNSARPN"/>
<dbReference type="PANTHER" id="PTHR11709:SF9">
    <property type="entry name" value="LACCASE-7"/>
    <property type="match status" value="1"/>
</dbReference>
<evidence type="ECO:0000256" key="6">
    <source>
        <dbReference type="ARBA" id="ARBA00022525"/>
    </source>
</evidence>